<dbReference type="AlphaFoldDB" id="A0AA40B8K3"/>
<gene>
    <name evidence="2" type="ORF">B0H67DRAFT_638222</name>
</gene>
<dbReference type="Proteomes" id="UP001172102">
    <property type="component" value="Unassembled WGS sequence"/>
</dbReference>
<protein>
    <submittedName>
        <fullName evidence="2">Uncharacterized protein</fullName>
    </submittedName>
</protein>
<name>A0AA40B8K3_9PEZI</name>
<dbReference type="EMBL" id="JAUKUA010000001">
    <property type="protein sequence ID" value="KAK0729625.1"/>
    <property type="molecule type" value="Genomic_DNA"/>
</dbReference>
<feature type="compositionally biased region" description="Polar residues" evidence="1">
    <location>
        <begin position="769"/>
        <end position="782"/>
    </location>
</feature>
<keyword evidence="3" id="KW-1185">Reference proteome</keyword>
<accession>A0AA40B8K3</accession>
<reference evidence="2" key="1">
    <citation type="submission" date="2023-06" db="EMBL/GenBank/DDBJ databases">
        <title>Genome-scale phylogeny and comparative genomics of the fungal order Sordariales.</title>
        <authorList>
            <consortium name="Lawrence Berkeley National Laboratory"/>
            <person name="Hensen N."/>
            <person name="Bonometti L."/>
            <person name="Westerberg I."/>
            <person name="Brannstrom I.O."/>
            <person name="Guillou S."/>
            <person name="Cros-Aarteil S."/>
            <person name="Calhoun S."/>
            <person name="Haridas S."/>
            <person name="Kuo A."/>
            <person name="Mondo S."/>
            <person name="Pangilinan J."/>
            <person name="Riley R."/>
            <person name="Labutti K."/>
            <person name="Andreopoulos B."/>
            <person name="Lipzen A."/>
            <person name="Chen C."/>
            <person name="Yanf M."/>
            <person name="Daum C."/>
            <person name="Ng V."/>
            <person name="Clum A."/>
            <person name="Steindorff A."/>
            <person name="Ohm R."/>
            <person name="Martin F."/>
            <person name="Silar P."/>
            <person name="Natvig D."/>
            <person name="Lalanne C."/>
            <person name="Gautier V."/>
            <person name="Ament-Velasquez S.L."/>
            <person name="Kruys A."/>
            <person name="Hutchinson M.I."/>
            <person name="Powell A.J."/>
            <person name="Barry K."/>
            <person name="Miller A.N."/>
            <person name="Grigoriev I.V."/>
            <person name="Debuchy R."/>
            <person name="Gladieux P."/>
            <person name="Thoren M.H."/>
            <person name="Johannesson H."/>
        </authorList>
    </citation>
    <scope>NUCLEOTIDE SEQUENCE</scope>
    <source>
        <strain evidence="2">SMH4607-1</strain>
    </source>
</reference>
<evidence type="ECO:0000313" key="2">
    <source>
        <dbReference type="EMBL" id="KAK0729625.1"/>
    </source>
</evidence>
<feature type="region of interest" description="Disordered" evidence="1">
    <location>
        <begin position="730"/>
        <end position="782"/>
    </location>
</feature>
<proteinExistence type="predicted"/>
<evidence type="ECO:0000313" key="3">
    <source>
        <dbReference type="Proteomes" id="UP001172102"/>
    </source>
</evidence>
<evidence type="ECO:0000256" key="1">
    <source>
        <dbReference type="SAM" id="MobiDB-lite"/>
    </source>
</evidence>
<sequence>MEANEMPFGVQDELSELSLNANFSLEAASGHRRRLKNLIAEIEGDSKVPIFVPLTGDYRDSKFAVNTMTRRDNEFVGALMEAVTQGRTELVLSCLTLKCEEPSEWHASVAYSELNAVLLHEDSLTYHSNLWYLMGGEVREQAFLTSKNRDEVPKRVWRRYAVILFPVRTLAESLNLTSTMPWHQSALQIFNSAFDDAEAGEKGARSILRNIISGLEVPLGPELQEQVLEWSIKLEDMKLVKKAVSLVPYTNFLVDPCVSSLASILNRENILADDCIDWAKWLGPFAAAIPKVANLFVFFHNIGRALDGEERTESFQEWRATVFEHRILNATKLFIRDIHPVMDVLTTYADEEGWIADKLFPKLVQLSSSGLQLFVLRAIDAGAGSPELLEKCFEKLDNKDLDCFALAPSHLAHDCMDRDEDAQHHSSKLIPLQITTRAGLMEIPAADKSRPHSRFVAALQRTSKMPLRYSYIICASRANMESRRMQHRAFVLDVDETRDLLEKLQENFELGDDMKALVRAIFKRLEASKPQKPIRPADGKWVKPELPDCCGGNPCAIRHKLCHFLASDDCGPLRLTDSEADHVLDAVCGCNYLRMGAEEEEEERGDGTIKSIVVIKTLDDYLHAVQTYNDDIAGFRRKLASLRTDWIRDALQERYDEAILLKNTRSRAASEENHARKLAADDRERMAALSEVTFWYRQHPCYGATVRADVGIATDVYDPDEACPLTATPRLIQRTPEKNATPGGSAAKTPETLATGGRRSKRKILGQDPFSTPFSQGTGEDI</sequence>
<organism evidence="2 3">
    <name type="scientific">Lasiosphaeris hirsuta</name>
    <dbReference type="NCBI Taxonomy" id="260670"/>
    <lineage>
        <taxon>Eukaryota</taxon>
        <taxon>Fungi</taxon>
        <taxon>Dikarya</taxon>
        <taxon>Ascomycota</taxon>
        <taxon>Pezizomycotina</taxon>
        <taxon>Sordariomycetes</taxon>
        <taxon>Sordariomycetidae</taxon>
        <taxon>Sordariales</taxon>
        <taxon>Lasiosphaeriaceae</taxon>
        <taxon>Lasiosphaeris</taxon>
    </lineage>
</organism>
<comment type="caution">
    <text evidence="2">The sequence shown here is derived from an EMBL/GenBank/DDBJ whole genome shotgun (WGS) entry which is preliminary data.</text>
</comment>